<sequence>MEEQGLQNDHRHAKAVLLKQKLQAGVVPEPAPAADSAASPAAISSAQINQLRAQVSAYRLLARNEAVPSQIISDAVMLRPKVTTLLPEPYEFPGEAENGEKLPYDLMKIFNLHQIRCNRPTTIAVPPGIDPVGMLKQRENQIQNRIGLRIKALSNLPADIPEQLKLKAEIELRALRLVNLQTQVS</sequence>
<organism evidence="4 5">
    <name type="scientific">Caenorhabditis japonica</name>
    <dbReference type="NCBI Taxonomy" id="281687"/>
    <lineage>
        <taxon>Eukaryota</taxon>
        <taxon>Metazoa</taxon>
        <taxon>Ecdysozoa</taxon>
        <taxon>Nematoda</taxon>
        <taxon>Chromadorea</taxon>
        <taxon>Rhabditida</taxon>
        <taxon>Rhabditina</taxon>
        <taxon>Rhabditomorpha</taxon>
        <taxon>Rhabditoidea</taxon>
        <taxon>Rhabditidae</taxon>
        <taxon>Peloderinae</taxon>
        <taxon>Caenorhabditis</taxon>
    </lineage>
</organism>
<proteinExistence type="predicted"/>
<evidence type="ECO:0000256" key="1">
    <source>
        <dbReference type="ARBA" id="ARBA00004123"/>
    </source>
</evidence>
<dbReference type="GO" id="GO:0005634">
    <property type="term" value="C:nucleus"/>
    <property type="evidence" value="ECO:0007669"/>
    <property type="project" value="UniProtKB-SubCell"/>
</dbReference>
<reference evidence="4" key="2">
    <citation type="submission" date="2022-06" db="UniProtKB">
        <authorList>
            <consortium name="EnsemblMetazoa"/>
        </authorList>
    </citation>
    <scope>IDENTIFICATION</scope>
    <source>
        <strain evidence="4">DF5081</strain>
    </source>
</reference>
<dbReference type="GO" id="GO:0006355">
    <property type="term" value="P:regulation of DNA-templated transcription"/>
    <property type="evidence" value="ECO:0007669"/>
    <property type="project" value="InterPro"/>
</dbReference>
<dbReference type="SMART" id="SM00951">
    <property type="entry name" value="QLQ"/>
    <property type="match status" value="1"/>
</dbReference>
<comment type="subcellular location">
    <subcellularLocation>
        <location evidence="1">Nucleus</location>
    </subcellularLocation>
</comment>
<feature type="domain" description="QLQ" evidence="3">
    <location>
        <begin position="42"/>
        <end position="77"/>
    </location>
</feature>
<dbReference type="AlphaFoldDB" id="A0A8R1HIT4"/>
<accession>A0A8R1HIT4</accession>
<name>A0A8R1HIT4_CAEJA</name>
<dbReference type="InterPro" id="IPR014978">
    <property type="entry name" value="Gln-Leu-Gln_QLQ"/>
</dbReference>
<dbReference type="Proteomes" id="UP000005237">
    <property type="component" value="Unassembled WGS sequence"/>
</dbReference>
<evidence type="ECO:0000256" key="2">
    <source>
        <dbReference type="ARBA" id="ARBA00023242"/>
    </source>
</evidence>
<dbReference type="EnsemblMetazoa" id="CJA01850.1">
    <property type="protein sequence ID" value="CJA01850.1"/>
    <property type="gene ID" value="WBGene00121054"/>
</dbReference>
<dbReference type="Pfam" id="PF08880">
    <property type="entry name" value="QLQ"/>
    <property type="match status" value="1"/>
</dbReference>
<reference evidence="5" key="1">
    <citation type="submission" date="2010-08" db="EMBL/GenBank/DDBJ databases">
        <authorList>
            <consortium name="Caenorhabditis japonica Sequencing Consortium"/>
            <person name="Wilson R.K."/>
        </authorList>
    </citation>
    <scope>NUCLEOTIDE SEQUENCE [LARGE SCALE GENOMIC DNA]</scope>
    <source>
        <strain evidence="5">DF5081</strain>
    </source>
</reference>
<evidence type="ECO:0000259" key="3">
    <source>
        <dbReference type="PROSITE" id="PS51666"/>
    </source>
</evidence>
<keyword evidence="5" id="KW-1185">Reference proteome</keyword>
<keyword evidence="2" id="KW-0539">Nucleus</keyword>
<evidence type="ECO:0000313" key="5">
    <source>
        <dbReference type="Proteomes" id="UP000005237"/>
    </source>
</evidence>
<dbReference type="PROSITE" id="PS51666">
    <property type="entry name" value="QLQ"/>
    <property type="match status" value="1"/>
</dbReference>
<protein>
    <submittedName>
        <fullName evidence="4">QLQ domain-containing protein</fullName>
    </submittedName>
</protein>
<evidence type="ECO:0000313" key="4">
    <source>
        <dbReference type="EnsemblMetazoa" id="CJA01850.1"/>
    </source>
</evidence>
<dbReference type="GO" id="GO:0005524">
    <property type="term" value="F:ATP binding"/>
    <property type="evidence" value="ECO:0007669"/>
    <property type="project" value="InterPro"/>
</dbReference>